<proteinExistence type="predicted"/>
<comment type="caution">
    <text evidence="4">The sequence shown here is derived from an EMBL/GenBank/DDBJ whole genome shotgun (WGS) entry which is preliminary data.</text>
</comment>
<gene>
    <name evidence="4" type="ORF">LZ495_31450</name>
</gene>
<dbReference type="EMBL" id="JAKFHA010000026">
    <property type="protein sequence ID" value="MCF2531709.1"/>
    <property type="molecule type" value="Genomic_DNA"/>
</dbReference>
<protein>
    <submittedName>
        <fullName evidence="4">Single-stranded DNA-binding protein</fullName>
    </submittedName>
</protein>
<evidence type="ECO:0000256" key="3">
    <source>
        <dbReference type="SAM" id="MobiDB-lite"/>
    </source>
</evidence>
<dbReference type="RefSeq" id="WP_235056358.1">
    <property type="nucleotide sequence ID" value="NZ_JAKFHA010000026.1"/>
</dbReference>
<dbReference type="CDD" id="cd04496">
    <property type="entry name" value="SSB_OBF"/>
    <property type="match status" value="1"/>
</dbReference>
<dbReference type="InterPro" id="IPR000424">
    <property type="entry name" value="Primosome_PriB/ssb"/>
</dbReference>
<accession>A0AA41Q522</accession>
<dbReference type="InterPro" id="IPR012340">
    <property type="entry name" value="NA-bd_OB-fold"/>
</dbReference>
<feature type="region of interest" description="Disordered" evidence="3">
    <location>
        <begin position="113"/>
        <end position="176"/>
    </location>
</feature>
<dbReference type="PROSITE" id="PS50935">
    <property type="entry name" value="SSB"/>
    <property type="match status" value="1"/>
</dbReference>
<sequence>MNDTYVTLIGNVVGEIRSATTANGVPMAKFRFGVSPRRFDRERNEWTYGDSSYYTVVAWRRLAEHTLSSVDRGDPLVVTGRLNVREWMRDDRWHVNAEVEAWSLGHDLTRGTSRFTRAGRRDPDTQRTLAAAAERPEPPGRPEESALLGEQREPASSPAATHLGERKEHQTTARAA</sequence>
<keyword evidence="5" id="KW-1185">Reference proteome</keyword>
<dbReference type="GO" id="GO:0003697">
    <property type="term" value="F:single-stranded DNA binding"/>
    <property type="evidence" value="ECO:0007669"/>
    <property type="project" value="InterPro"/>
</dbReference>
<dbReference type="Gene3D" id="2.40.50.140">
    <property type="entry name" value="Nucleic acid-binding proteins"/>
    <property type="match status" value="1"/>
</dbReference>
<evidence type="ECO:0000256" key="1">
    <source>
        <dbReference type="ARBA" id="ARBA00023125"/>
    </source>
</evidence>
<reference evidence="4" key="1">
    <citation type="submission" date="2022-01" db="EMBL/GenBank/DDBJ databases">
        <title>Genome-Based Taxonomic Classification of the Phylum Actinobacteria.</title>
        <authorList>
            <person name="Gao Y."/>
        </authorList>
    </citation>
    <scope>NUCLEOTIDE SEQUENCE</scope>
    <source>
        <strain evidence="4">KLBMP 8922</strain>
    </source>
</reference>
<dbReference type="SUPFAM" id="SSF50249">
    <property type="entry name" value="Nucleic acid-binding proteins"/>
    <property type="match status" value="1"/>
</dbReference>
<dbReference type="Pfam" id="PF00436">
    <property type="entry name" value="SSB"/>
    <property type="match status" value="1"/>
</dbReference>
<feature type="compositionally biased region" description="Basic and acidic residues" evidence="3">
    <location>
        <begin position="134"/>
        <end position="144"/>
    </location>
</feature>
<name>A0AA41Q522_9ACTN</name>
<keyword evidence="1 2" id="KW-0238">DNA-binding</keyword>
<dbReference type="AlphaFoldDB" id="A0AA41Q522"/>
<dbReference type="Proteomes" id="UP001165378">
    <property type="component" value="Unassembled WGS sequence"/>
</dbReference>
<organism evidence="4 5">
    <name type="scientific">Yinghuangia soli</name>
    <dbReference type="NCBI Taxonomy" id="2908204"/>
    <lineage>
        <taxon>Bacteria</taxon>
        <taxon>Bacillati</taxon>
        <taxon>Actinomycetota</taxon>
        <taxon>Actinomycetes</taxon>
        <taxon>Kitasatosporales</taxon>
        <taxon>Streptomycetaceae</taxon>
        <taxon>Yinghuangia</taxon>
    </lineage>
</organism>
<evidence type="ECO:0000256" key="2">
    <source>
        <dbReference type="PROSITE-ProRule" id="PRU00252"/>
    </source>
</evidence>
<evidence type="ECO:0000313" key="5">
    <source>
        <dbReference type="Proteomes" id="UP001165378"/>
    </source>
</evidence>
<evidence type="ECO:0000313" key="4">
    <source>
        <dbReference type="EMBL" id="MCF2531709.1"/>
    </source>
</evidence>
<feature type="compositionally biased region" description="Basic and acidic residues" evidence="3">
    <location>
        <begin position="163"/>
        <end position="176"/>
    </location>
</feature>